<accession>A0ABS7S4W7</accession>
<keyword evidence="4 6" id="KW-0067">ATP-binding</keyword>
<protein>
    <submittedName>
        <fullName evidence="6">ABC transporter ATP-binding protein</fullName>
    </submittedName>
</protein>
<evidence type="ECO:0000256" key="4">
    <source>
        <dbReference type="ARBA" id="ARBA00022840"/>
    </source>
</evidence>
<keyword evidence="2" id="KW-0813">Transport</keyword>
<evidence type="ECO:0000256" key="2">
    <source>
        <dbReference type="ARBA" id="ARBA00022448"/>
    </source>
</evidence>
<evidence type="ECO:0000256" key="3">
    <source>
        <dbReference type="ARBA" id="ARBA00022741"/>
    </source>
</evidence>
<reference evidence="6 7" key="1">
    <citation type="submission" date="2021-04" db="EMBL/GenBank/DDBJ databases">
        <title>Ruania sp. nov., isolated from sandy soil of mangrove forest.</title>
        <authorList>
            <person name="Ge X."/>
            <person name="Huang R."/>
            <person name="Liu W."/>
        </authorList>
    </citation>
    <scope>NUCLEOTIDE SEQUENCE [LARGE SCALE GENOMIC DNA]</scope>
    <source>
        <strain evidence="6 7">N2-46</strain>
    </source>
</reference>
<dbReference type="PANTHER" id="PTHR43335">
    <property type="entry name" value="ABC TRANSPORTER, ATP-BINDING PROTEIN"/>
    <property type="match status" value="1"/>
</dbReference>
<name>A0ABS7S4W7_9MICO</name>
<keyword evidence="7" id="KW-1185">Reference proteome</keyword>
<dbReference type="SMART" id="SM00382">
    <property type="entry name" value="AAA"/>
    <property type="match status" value="1"/>
</dbReference>
<dbReference type="InterPro" id="IPR017871">
    <property type="entry name" value="ABC_transporter-like_CS"/>
</dbReference>
<keyword evidence="3" id="KW-0547">Nucleotide-binding</keyword>
<comment type="caution">
    <text evidence="6">The sequence shown here is derived from an EMBL/GenBank/DDBJ whole genome shotgun (WGS) entry which is preliminary data.</text>
</comment>
<dbReference type="InterPro" id="IPR003439">
    <property type="entry name" value="ABC_transporter-like_ATP-bd"/>
</dbReference>
<dbReference type="PROSITE" id="PS50893">
    <property type="entry name" value="ABC_TRANSPORTER_2"/>
    <property type="match status" value="1"/>
</dbReference>
<dbReference type="Proteomes" id="UP000826651">
    <property type="component" value="Unassembled WGS sequence"/>
</dbReference>
<dbReference type="CDD" id="cd03230">
    <property type="entry name" value="ABC_DR_subfamily_A"/>
    <property type="match status" value="1"/>
</dbReference>
<proteinExistence type="inferred from homology"/>
<evidence type="ECO:0000313" key="6">
    <source>
        <dbReference type="EMBL" id="MBZ2195362.1"/>
    </source>
</evidence>
<sequence length="238" mass="25812">MIVLEFENVGLRFRGGAGVQGLTFAVTAGEIVALVGLNGAGKTTLMRLALGMLRADHGTVTLHGSLMAELPASRWREVGAMVDAPLAYPELTVRQNLTVARLLRGTDPRLVDDAIARWQLGPVVDRRFRHLSLGNQQRVGLAAALQHEPRLIVLDEPSNALDPASVIVLREHLAERARDGAAILVSSHHLDEVARIADRILVMNAGRLIGGLDPATPDLERTFFARVLEDDEHRGCTP</sequence>
<evidence type="ECO:0000259" key="5">
    <source>
        <dbReference type="PROSITE" id="PS50893"/>
    </source>
</evidence>
<evidence type="ECO:0000313" key="7">
    <source>
        <dbReference type="Proteomes" id="UP000826651"/>
    </source>
</evidence>
<dbReference type="Gene3D" id="3.40.50.300">
    <property type="entry name" value="P-loop containing nucleotide triphosphate hydrolases"/>
    <property type="match status" value="1"/>
</dbReference>
<dbReference type="EMBL" id="JAGSHT010000003">
    <property type="protein sequence ID" value="MBZ2195362.1"/>
    <property type="molecule type" value="Genomic_DNA"/>
</dbReference>
<dbReference type="PANTHER" id="PTHR43335:SF4">
    <property type="entry name" value="ABC TRANSPORTER, ATP-BINDING PROTEIN"/>
    <property type="match status" value="1"/>
</dbReference>
<dbReference type="SUPFAM" id="SSF52540">
    <property type="entry name" value="P-loop containing nucleoside triphosphate hydrolases"/>
    <property type="match status" value="1"/>
</dbReference>
<gene>
    <name evidence="6" type="ORF">KCQ71_04315</name>
</gene>
<dbReference type="InterPro" id="IPR027417">
    <property type="entry name" value="P-loop_NTPase"/>
</dbReference>
<comment type="similarity">
    <text evidence="1">Belongs to the ABC transporter superfamily.</text>
</comment>
<dbReference type="Pfam" id="PF00005">
    <property type="entry name" value="ABC_tran"/>
    <property type="match status" value="1"/>
</dbReference>
<organism evidence="6 7">
    <name type="scientific">Occultella gossypii</name>
    <dbReference type="NCBI Taxonomy" id="2800820"/>
    <lineage>
        <taxon>Bacteria</taxon>
        <taxon>Bacillati</taxon>
        <taxon>Actinomycetota</taxon>
        <taxon>Actinomycetes</taxon>
        <taxon>Micrococcales</taxon>
        <taxon>Ruaniaceae</taxon>
        <taxon>Occultella</taxon>
    </lineage>
</organism>
<evidence type="ECO:0000256" key="1">
    <source>
        <dbReference type="ARBA" id="ARBA00005417"/>
    </source>
</evidence>
<feature type="domain" description="ABC transporter" evidence="5">
    <location>
        <begin position="4"/>
        <end position="230"/>
    </location>
</feature>
<dbReference type="InterPro" id="IPR003593">
    <property type="entry name" value="AAA+_ATPase"/>
</dbReference>
<dbReference type="PROSITE" id="PS00211">
    <property type="entry name" value="ABC_TRANSPORTER_1"/>
    <property type="match status" value="1"/>
</dbReference>
<dbReference type="GO" id="GO:0005524">
    <property type="term" value="F:ATP binding"/>
    <property type="evidence" value="ECO:0007669"/>
    <property type="project" value="UniProtKB-KW"/>
</dbReference>